<dbReference type="Proteomes" id="UP000694864">
    <property type="component" value="Chromosome 3"/>
</dbReference>
<keyword evidence="1" id="KW-0812">Transmembrane</keyword>
<accession>A0ABM1REB5</accession>
<dbReference type="GeneID" id="104777191"/>
<dbReference type="PANTHER" id="PTHR47052:SF3">
    <property type="entry name" value="INGRESSION PROTEIN 1"/>
    <property type="match status" value="1"/>
</dbReference>
<proteinExistence type="predicted"/>
<sequence length="140" mass="16242">MNFQWIQLYSVSFFFSLLNLFVSFQTLISPLFCSIHVDDGGYTSSVMFSSCWVPKIERHRMVFKARSVCRFEYNGARYLTRTCIDGGMNDVFQEKFMFTLLEGLKDLKVASNTLSTDDFIGKFLRIQLQKVLSQGYDNCT</sequence>
<keyword evidence="1" id="KW-0472">Membrane</keyword>
<evidence type="ECO:0000256" key="1">
    <source>
        <dbReference type="SAM" id="Phobius"/>
    </source>
</evidence>
<protein>
    <submittedName>
        <fullName evidence="3">Uncharacterized protein LOC104777191 isoform X1</fullName>
    </submittedName>
</protein>
<dbReference type="PANTHER" id="PTHR47052">
    <property type="entry name" value="CONSERVED SERINE PROLINE-RICH PROTEIN (AFU_ORTHOLOGUE AFUA_2G01790)"/>
    <property type="match status" value="1"/>
</dbReference>
<keyword evidence="2" id="KW-1185">Reference proteome</keyword>
<evidence type="ECO:0000313" key="2">
    <source>
        <dbReference type="Proteomes" id="UP000694864"/>
    </source>
</evidence>
<reference evidence="2" key="1">
    <citation type="journal article" date="2014" name="Nat. Commun.">
        <title>The emerging biofuel crop Camelina sativa retains a highly undifferentiated hexaploid genome structure.</title>
        <authorList>
            <person name="Kagale S."/>
            <person name="Koh C."/>
            <person name="Nixon J."/>
            <person name="Bollina V."/>
            <person name="Clarke W.E."/>
            <person name="Tuteja R."/>
            <person name="Spillane C."/>
            <person name="Robinson S.J."/>
            <person name="Links M.G."/>
            <person name="Clarke C."/>
            <person name="Higgins E.E."/>
            <person name="Huebert T."/>
            <person name="Sharpe A.G."/>
            <person name="Parkin I.A."/>
        </authorList>
    </citation>
    <scope>NUCLEOTIDE SEQUENCE [LARGE SCALE GENOMIC DNA]</scope>
    <source>
        <strain evidence="2">cv. DH55</strain>
    </source>
</reference>
<name>A0ABM1REB5_CAMSA</name>
<feature type="transmembrane region" description="Helical" evidence="1">
    <location>
        <begin position="6"/>
        <end position="24"/>
    </location>
</feature>
<organism evidence="2 3">
    <name type="scientific">Camelina sativa</name>
    <name type="common">False flax</name>
    <name type="synonym">Myagrum sativum</name>
    <dbReference type="NCBI Taxonomy" id="90675"/>
    <lineage>
        <taxon>Eukaryota</taxon>
        <taxon>Viridiplantae</taxon>
        <taxon>Streptophyta</taxon>
        <taxon>Embryophyta</taxon>
        <taxon>Tracheophyta</taxon>
        <taxon>Spermatophyta</taxon>
        <taxon>Magnoliopsida</taxon>
        <taxon>eudicotyledons</taxon>
        <taxon>Gunneridae</taxon>
        <taxon>Pentapetalae</taxon>
        <taxon>rosids</taxon>
        <taxon>malvids</taxon>
        <taxon>Brassicales</taxon>
        <taxon>Brassicaceae</taxon>
        <taxon>Camelineae</taxon>
        <taxon>Camelina</taxon>
    </lineage>
</organism>
<dbReference type="RefSeq" id="XP_019097353.1">
    <property type="nucleotide sequence ID" value="XM_019241808.1"/>
</dbReference>
<dbReference type="InterPro" id="IPR052981">
    <property type="entry name" value="Ingression_C2_domain"/>
</dbReference>
<gene>
    <name evidence="3" type="primary">LOC104777191</name>
</gene>
<keyword evidence="1" id="KW-1133">Transmembrane helix</keyword>
<reference evidence="3" key="2">
    <citation type="submission" date="2025-08" db="UniProtKB">
        <authorList>
            <consortium name="RefSeq"/>
        </authorList>
    </citation>
    <scope>IDENTIFICATION</scope>
    <source>
        <tissue evidence="3">Leaf</tissue>
    </source>
</reference>
<evidence type="ECO:0000313" key="3">
    <source>
        <dbReference type="RefSeq" id="XP_019097353.1"/>
    </source>
</evidence>